<feature type="domain" description="N-(5'phosphoribosyl) anthranilate isomerase (PRAI)" evidence="10">
    <location>
        <begin position="4"/>
        <end position="221"/>
    </location>
</feature>
<evidence type="ECO:0000256" key="5">
    <source>
        <dbReference type="ARBA" id="ARBA00022605"/>
    </source>
</evidence>
<dbReference type="EC" id="5.3.1.24" evidence="3 9"/>
<evidence type="ECO:0000259" key="10">
    <source>
        <dbReference type="Pfam" id="PF00697"/>
    </source>
</evidence>
<dbReference type="PANTHER" id="PTHR42894:SF1">
    <property type="entry name" value="N-(5'-PHOSPHORIBOSYL)ANTHRANILATE ISOMERASE"/>
    <property type="match status" value="1"/>
</dbReference>
<evidence type="ECO:0000256" key="1">
    <source>
        <dbReference type="ARBA" id="ARBA00001164"/>
    </source>
</evidence>
<dbReference type="HAMAP" id="MF_00135">
    <property type="entry name" value="PRAI"/>
    <property type="match status" value="1"/>
</dbReference>
<organism evidence="11 12">
    <name type="scientific">Paenibacillus hodogayensis</name>
    <dbReference type="NCBI Taxonomy" id="279208"/>
    <lineage>
        <taxon>Bacteria</taxon>
        <taxon>Bacillati</taxon>
        <taxon>Bacillota</taxon>
        <taxon>Bacilli</taxon>
        <taxon>Bacillales</taxon>
        <taxon>Paenibacillaceae</taxon>
        <taxon>Paenibacillus</taxon>
    </lineage>
</organism>
<dbReference type="SUPFAM" id="SSF51366">
    <property type="entry name" value="Ribulose-phoshate binding barrel"/>
    <property type="match status" value="1"/>
</dbReference>
<evidence type="ECO:0000313" key="11">
    <source>
        <dbReference type="EMBL" id="MFB9755523.1"/>
    </source>
</evidence>
<dbReference type="CDD" id="cd00405">
    <property type="entry name" value="PRAI"/>
    <property type="match status" value="1"/>
</dbReference>
<evidence type="ECO:0000256" key="6">
    <source>
        <dbReference type="ARBA" id="ARBA00022822"/>
    </source>
</evidence>
<evidence type="ECO:0000256" key="8">
    <source>
        <dbReference type="ARBA" id="ARBA00023235"/>
    </source>
</evidence>
<dbReference type="InterPro" id="IPR044643">
    <property type="entry name" value="TrpF_fam"/>
</dbReference>
<evidence type="ECO:0000313" key="12">
    <source>
        <dbReference type="Proteomes" id="UP001589619"/>
    </source>
</evidence>
<dbReference type="InterPro" id="IPR001240">
    <property type="entry name" value="PRAI_dom"/>
</dbReference>
<evidence type="ECO:0000256" key="2">
    <source>
        <dbReference type="ARBA" id="ARBA00004664"/>
    </source>
</evidence>
<keyword evidence="5 9" id="KW-0028">Amino-acid biosynthesis</keyword>
<proteinExistence type="inferred from homology"/>
<keyword evidence="12" id="KW-1185">Reference proteome</keyword>
<dbReference type="GO" id="GO:0016853">
    <property type="term" value="F:isomerase activity"/>
    <property type="evidence" value="ECO:0007669"/>
    <property type="project" value="UniProtKB-KW"/>
</dbReference>
<reference evidence="11 12" key="1">
    <citation type="submission" date="2024-09" db="EMBL/GenBank/DDBJ databases">
        <authorList>
            <person name="Sun Q."/>
            <person name="Mori K."/>
        </authorList>
    </citation>
    <scope>NUCLEOTIDE SEQUENCE [LARGE SCALE GENOMIC DNA]</scope>
    <source>
        <strain evidence="11 12">JCM 12520</strain>
    </source>
</reference>
<keyword evidence="8 9" id="KW-0413">Isomerase</keyword>
<dbReference type="Gene3D" id="3.20.20.70">
    <property type="entry name" value="Aldolase class I"/>
    <property type="match status" value="1"/>
</dbReference>
<accession>A0ABV5W4M2</accession>
<comment type="caution">
    <text evidence="11">The sequence shown here is derived from an EMBL/GenBank/DDBJ whole genome shotgun (WGS) entry which is preliminary data.</text>
</comment>
<comment type="similarity">
    <text evidence="9">Belongs to the TrpF family.</text>
</comment>
<sequence>MTTVKICGFKDVETVKAVLHLPIDYIGFILAPSKRQVTPALAGDMVRAVNERRRTGAPAPLTAGVFVNPTEQQLAEALREAPLDIIQLHGAESPEFCRWVREMFGVRVYRVCSFAETEGAASGQDGAQAVAAALDPYAGCVDGLLLDTVGGGTGKTFDWSRIPDYAAWARRNGIPMLVAGGLDPDNVAELIGAYAPDGVDVSSGVEMDGVKDVHKITAFVERVKRHESHANA</sequence>
<gene>
    <name evidence="9" type="primary">trpF</name>
    <name evidence="11" type="ORF">ACFFNY_28430</name>
</gene>
<dbReference type="Pfam" id="PF00697">
    <property type="entry name" value="PRAI"/>
    <property type="match status" value="1"/>
</dbReference>
<dbReference type="RefSeq" id="WP_344908590.1">
    <property type="nucleotide sequence ID" value="NZ_BAAAYO010000006.1"/>
</dbReference>
<name>A0ABV5W4M2_9BACL</name>
<evidence type="ECO:0000256" key="7">
    <source>
        <dbReference type="ARBA" id="ARBA00023141"/>
    </source>
</evidence>
<keyword evidence="6 9" id="KW-0822">Tryptophan biosynthesis</keyword>
<comment type="catalytic activity">
    <reaction evidence="1 9">
        <text>N-(5-phospho-beta-D-ribosyl)anthranilate = 1-(2-carboxyphenylamino)-1-deoxy-D-ribulose 5-phosphate</text>
        <dbReference type="Rhea" id="RHEA:21540"/>
        <dbReference type="ChEBI" id="CHEBI:18277"/>
        <dbReference type="ChEBI" id="CHEBI:58613"/>
        <dbReference type="EC" id="5.3.1.24"/>
    </reaction>
</comment>
<evidence type="ECO:0000256" key="9">
    <source>
        <dbReference type="HAMAP-Rule" id="MF_00135"/>
    </source>
</evidence>
<comment type="pathway">
    <text evidence="2 9">Amino-acid biosynthesis; L-tryptophan biosynthesis; L-tryptophan from chorismate: step 3/5.</text>
</comment>
<protein>
    <recommendedName>
        <fullName evidence="4 9">N-(5'-phosphoribosyl)anthranilate isomerase</fullName>
        <shortName evidence="9">PRAI</shortName>
        <ecNumber evidence="3 9">5.3.1.24</ecNumber>
    </recommendedName>
</protein>
<dbReference type="InterPro" id="IPR011060">
    <property type="entry name" value="RibuloseP-bd_barrel"/>
</dbReference>
<keyword evidence="7 9" id="KW-0057">Aromatic amino acid biosynthesis</keyword>
<evidence type="ECO:0000256" key="4">
    <source>
        <dbReference type="ARBA" id="ARBA00022272"/>
    </source>
</evidence>
<dbReference type="EMBL" id="JBHMAG010000018">
    <property type="protein sequence ID" value="MFB9755523.1"/>
    <property type="molecule type" value="Genomic_DNA"/>
</dbReference>
<evidence type="ECO:0000256" key="3">
    <source>
        <dbReference type="ARBA" id="ARBA00012572"/>
    </source>
</evidence>
<dbReference type="InterPro" id="IPR013785">
    <property type="entry name" value="Aldolase_TIM"/>
</dbReference>
<dbReference type="Proteomes" id="UP001589619">
    <property type="component" value="Unassembled WGS sequence"/>
</dbReference>
<dbReference type="PANTHER" id="PTHR42894">
    <property type="entry name" value="N-(5'-PHOSPHORIBOSYL)ANTHRANILATE ISOMERASE"/>
    <property type="match status" value="1"/>
</dbReference>